<dbReference type="EMBL" id="MPJZ01000065">
    <property type="protein sequence ID" value="OLU44522.1"/>
    <property type="molecule type" value="Genomic_DNA"/>
</dbReference>
<reference evidence="2 3" key="1">
    <citation type="submission" date="2016-11" db="EMBL/GenBank/DDBJ databases">
        <title>Description of two novel members of the family Erysipelotrichaceae: Ileibacterium lipovorans gen. nov., sp. nov. and Dubosiella newyorkensis, gen. nov., sp. nov.</title>
        <authorList>
            <person name="Cox L.M."/>
            <person name="Sohn J."/>
            <person name="Tyrrell K.L."/>
            <person name="Citron D.M."/>
            <person name="Lawson P.A."/>
            <person name="Patel N.B."/>
            <person name="Iizumi T."/>
            <person name="Perez-Perez G.I."/>
            <person name="Goldstein E.J."/>
            <person name="Blaser M.J."/>
        </authorList>
    </citation>
    <scope>NUCLEOTIDE SEQUENCE [LARGE SCALE GENOMIC DNA]</scope>
    <source>
        <strain evidence="2 3">NYU-BL-K8</strain>
    </source>
</reference>
<evidence type="ECO:0000313" key="2">
    <source>
        <dbReference type="EMBL" id="OLU44522.1"/>
    </source>
</evidence>
<dbReference type="SUPFAM" id="SSF47413">
    <property type="entry name" value="lambda repressor-like DNA-binding domains"/>
    <property type="match status" value="1"/>
</dbReference>
<dbReference type="GO" id="GO:0003677">
    <property type="term" value="F:DNA binding"/>
    <property type="evidence" value="ECO:0007669"/>
    <property type="project" value="InterPro"/>
</dbReference>
<evidence type="ECO:0000259" key="1">
    <source>
        <dbReference type="Pfam" id="PF13443"/>
    </source>
</evidence>
<dbReference type="Pfam" id="PF13443">
    <property type="entry name" value="HTH_26"/>
    <property type="match status" value="1"/>
</dbReference>
<dbReference type="InterPro" id="IPR010982">
    <property type="entry name" value="Lambda_DNA-bd_dom_sf"/>
</dbReference>
<dbReference type="CDD" id="cd00093">
    <property type="entry name" value="HTH_XRE"/>
    <property type="match status" value="1"/>
</dbReference>
<accession>A0A1Q9YJC2</accession>
<evidence type="ECO:0000313" key="3">
    <source>
        <dbReference type="Proteomes" id="UP000186758"/>
    </source>
</evidence>
<sequence>METDPEVVMVIDLKTLVYSYRLLTSTPIEKRLADGLKLNSVMQFKDDKLWDEKPFGLKDLLEERGMSVYRLTKDSGLSNRTVERVVKGEQSIGQMSLDNADALAHALGYENATELKKDLAFRNRRYTF</sequence>
<gene>
    <name evidence="2" type="ORF">BO223_08020</name>
</gene>
<proteinExistence type="predicted"/>
<dbReference type="RefSeq" id="WP_075885636.1">
    <property type="nucleotide sequence ID" value="NZ_CAQNWJ010000007.1"/>
</dbReference>
<protein>
    <recommendedName>
        <fullName evidence="1">HTH cro/C1-type domain-containing protein</fullName>
    </recommendedName>
</protein>
<dbReference type="AlphaFoldDB" id="A0A1Q9YJC2"/>
<dbReference type="InterPro" id="IPR001387">
    <property type="entry name" value="Cro/C1-type_HTH"/>
</dbReference>
<dbReference type="Proteomes" id="UP000186758">
    <property type="component" value="Unassembled WGS sequence"/>
</dbReference>
<comment type="caution">
    <text evidence="2">The sequence shown here is derived from an EMBL/GenBank/DDBJ whole genome shotgun (WGS) entry which is preliminary data.</text>
</comment>
<name>A0A1Q9YJC2_9FIRM</name>
<dbReference type="Gene3D" id="1.10.260.40">
    <property type="entry name" value="lambda repressor-like DNA-binding domains"/>
    <property type="match status" value="1"/>
</dbReference>
<feature type="domain" description="HTH cro/C1-type" evidence="1">
    <location>
        <begin position="57"/>
        <end position="108"/>
    </location>
</feature>
<organism evidence="2 3">
    <name type="scientific">Faecalibaculum rodentium</name>
    <dbReference type="NCBI Taxonomy" id="1702221"/>
    <lineage>
        <taxon>Bacteria</taxon>
        <taxon>Bacillati</taxon>
        <taxon>Bacillota</taxon>
        <taxon>Erysipelotrichia</taxon>
        <taxon>Erysipelotrichales</taxon>
        <taxon>Erysipelotrichaceae</taxon>
        <taxon>Faecalibaculum</taxon>
    </lineage>
</organism>